<organism evidence="1 2">
    <name type="scientific">Favolaschia claudopus</name>
    <dbReference type="NCBI Taxonomy" id="2862362"/>
    <lineage>
        <taxon>Eukaryota</taxon>
        <taxon>Fungi</taxon>
        <taxon>Dikarya</taxon>
        <taxon>Basidiomycota</taxon>
        <taxon>Agaricomycotina</taxon>
        <taxon>Agaricomycetes</taxon>
        <taxon>Agaricomycetidae</taxon>
        <taxon>Agaricales</taxon>
        <taxon>Marasmiineae</taxon>
        <taxon>Mycenaceae</taxon>
        <taxon>Favolaschia</taxon>
    </lineage>
</organism>
<gene>
    <name evidence="1" type="ORF">R3P38DRAFT_3235918</name>
</gene>
<proteinExistence type="predicted"/>
<dbReference type="EMBL" id="JAWWNJ010000161">
    <property type="protein sequence ID" value="KAK6978162.1"/>
    <property type="molecule type" value="Genomic_DNA"/>
</dbReference>
<dbReference type="AlphaFoldDB" id="A0AAV9ZDQ3"/>
<sequence>MPPPRRRRVAIDPAKLRFLRFHWPRYLEARDNRTTTQFYRFIVGKYFITFGYYNLRAPWDGIRREPWITTVEELDERCRLIAYVSEASRLVSARTAKLTKYSEHQELVSR</sequence>
<name>A0AAV9ZDQ3_9AGAR</name>
<keyword evidence="2" id="KW-1185">Reference proteome</keyword>
<accession>A0AAV9ZDQ3</accession>
<comment type="caution">
    <text evidence="1">The sequence shown here is derived from an EMBL/GenBank/DDBJ whole genome shotgun (WGS) entry which is preliminary data.</text>
</comment>
<evidence type="ECO:0000313" key="2">
    <source>
        <dbReference type="Proteomes" id="UP001362999"/>
    </source>
</evidence>
<protein>
    <submittedName>
        <fullName evidence="1">Uncharacterized protein</fullName>
    </submittedName>
</protein>
<evidence type="ECO:0000313" key="1">
    <source>
        <dbReference type="EMBL" id="KAK6978162.1"/>
    </source>
</evidence>
<dbReference type="Proteomes" id="UP001362999">
    <property type="component" value="Unassembled WGS sequence"/>
</dbReference>
<reference evidence="1 2" key="1">
    <citation type="journal article" date="2024" name="J Genomics">
        <title>Draft genome sequencing and assembly of Favolaschia claudopus CIRM-BRFM 2984 isolated from oak limbs.</title>
        <authorList>
            <person name="Navarro D."/>
            <person name="Drula E."/>
            <person name="Chaduli D."/>
            <person name="Cazenave R."/>
            <person name="Ahrendt S."/>
            <person name="Wang J."/>
            <person name="Lipzen A."/>
            <person name="Daum C."/>
            <person name="Barry K."/>
            <person name="Grigoriev I.V."/>
            <person name="Favel A."/>
            <person name="Rosso M.N."/>
            <person name="Martin F."/>
        </authorList>
    </citation>
    <scope>NUCLEOTIDE SEQUENCE [LARGE SCALE GENOMIC DNA]</scope>
    <source>
        <strain evidence="1 2">CIRM-BRFM 2984</strain>
    </source>
</reference>